<accession>A0A383E2H5</accession>
<organism evidence="1">
    <name type="scientific">marine metagenome</name>
    <dbReference type="NCBI Taxonomy" id="408172"/>
    <lineage>
        <taxon>unclassified sequences</taxon>
        <taxon>metagenomes</taxon>
        <taxon>ecological metagenomes</taxon>
    </lineage>
</organism>
<sequence>MAESSPRRKIAVILATDVVGYSTKMEENEDQTLKNLKVCRSIIDGLVEEYHGRIF</sequence>
<dbReference type="AlphaFoldDB" id="A0A383E2H5"/>
<feature type="non-terminal residue" evidence="1">
    <location>
        <position position="55"/>
    </location>
</feature>
<evidence type="ECO:0008006" key="2">
    <source>
        <dbReference type="Google" id="ProtNLM"/>
    </source>
</evidence>
<reference evidence="1" key="1">
    <citation type="submission" date="2018-05" db="EMBL/GenBank/DDBJ databases">
        <authorList>
            <person name="Lanie J.A."/>
            <person name="Ng W.-L."/>
            <person name="Kazmierczak K.M."/>
            <person name="Andrzejewski T.M."/>
            <person name="Davidsen T.M."/>
            <person name="Wayne K.J."/>
            <person name="Tettelin H."/>
            <person name="Glass J.I."/>
            <person name="Rusch D."/>
            <person name="Podicherti R."/>
            <person name="Tsui H.-C.T."/>
            <person name="Winkler M.E."/>
        </authorList>
    </citation>
    <scope>NUCLEOTIDE SEQUENCE</scope>
</reference>
<proteinExistence type="predicted"/>
<dbReference type="EMBL" id="UINC01222305">
    <property type="protein sequence ID" value="SVE51032.1"/>
    <property type="molecule type" value="Genomic_DNA"/>
</dbReference>
<dbReference type="InterPro" id="IPR029787">
    <property type="entry name" value="Nucleotide_cyclase"/>
</dbReference>
<name>A0A383E2H5_9ZZZZ</name>
<dbReference type="Gene3D" id="3.30.70.1230">
    <property type="entry name" value="Nucleotide cyclase"/>
    <property type="match status" value="1"/>
</dbReference>
<dbReference type="SUPFAM" id="SSF55073">
    <property type="entry name" value="Nucleotide cyclase"/>
    <property type="match status" value="1"/>
</dbReference>
<protein>
    <recommendedName>
        <fullName evidence="2">Guanylate cyclase domain-containing protein</fullName>
    </recommendedName>
</protein>
<evidence type="ECO:0000313" key="1">
    <source>
        <dbReference type="EMBL" id="SVE51032.1"/>
    </source>
</evidence>
<gene>
    <name evidence="1" type="ORF">METZ01_LOCUS503886</name>
</gene>